<dbReference type="InParanoid" id="A0A401GL07"/>
<proteinExistence type="predicted"/>
<evidence type="ECO:0000313" key="2">
    <source>
        <dbReference type="Proteomes" id="UP000287166"/>
    </source>
</evidence>
<organism evidence="1 2">
    <name type="scientific">Sparassis crispa</name>
    <dbReference type="NCBI Taxonomy" id="139825"/>
    <lineage>
        <taxon>Eukaryota</taxon>
        <taxon>Fungi</taxon>
        <taxon>Dikarya</taxon>
        <taxon>Basidiomycota</taxon>
        <taxon>Agaricomycotina</taxon>
        <taxon>Agaricomycetes</taxon>
        <taxon>Polyporales</taxon>
        <taxon>Sparassidaceae</taxon>
        <taxon>Sparassis</taxon>
    </lineage>
</organism>
<dbReference type="GeneID" id="38779763"/>
<keyword evidence="2" id="KW-1185">Reference proteome</keyword>
<sequence>MALLWGEGLLYAKLLKQKGMKTKDDVYPGVPHRFHYGLRQIKIVFLADKDFDNELKWLLSGSSA</sequence>
<dbReference type="AlphaFoldDB" id="A0A401GL07"/>
<comment type="caution">
    <text evidence="1">The sequence shown here is derived from an EMBL/GenBank/DDBJ whole genome shotgun (WGS) entry which is preliminary data.</text>
</comment>
<dbReference type="RefSeq" id="XP_027613759.1">
    <property type="nucleotide sequence ID" value="XM_027757958.1"/>
</dbReference>
<dbReference type="Proteomes" id="UP000287166">
    <property type="component" value="Unassembled WGS sequence"/>
</dbReference>
<name>A0A401GL07_9APHY</name>
<gene>
    <name evidence="1" type="ORF">SCP_0412330</name>
</gene>
<dbReference type="EMBL" id="BFAD01000004">
    <property type="protein sequence ID" value="GBE82846.1"/>
    <property type="molecule type" value="Genomic_DNA"/>
</dbReference>
<accession>A0A401GL07</accession>
<reference evidence="1 2" key="1">
    <citation type="journal article" date="2018" name="Sci. Rep.">
        <title>Genome sequence of the cauliflower mushroom Sparassis crispa (Hanabiratake) and its association with beneficial usage.</title>
        <authorList>
            <person name="Kiyama R."/>
            <person name="Furutani Y."/>
            <person name="Kawaguchi K."/>
            <person name="Nakanishi T."/>
        </authorList>
    </citation>
    <scope>NUCLEOTIDE SEQUENCE [LARGE SCALE GENOMIC DNA]</scope>
</reference>
<dbReference type="OrthoDB" id="408631at2759"/>
<evidence type="ECO:0000313" key="1">
    <source>
        <dbReference type="EMBL" id="GBE82846.1"/>
    </source>
</evidence>
<protein>
    <submittedName>
        <fullName evidence="1">Uncharacterized protein</fullName>
    </submittedName>
</protein>